<dbReference type="RefSeq" id="XP_024576574.1">
    <property type="nucleotide sequence ID" value="XM_024725838.1"/>
</dbReference>
<dbReference type="AlphaFoldDB" id="A0A0P1AGF9"/>
<keyword evidence="2" id="KW-1185">Reference proteome</keyword>
<sequence>MAMTLAGSARRPRFPMKHRLYAVLQWNLESTTIVAWKLSDSVFVESGNSEFTHNALVLLVLALNFSHSESAESCTLDATITKGVKTRNWYLDPYMSDFDIRQIMRQFPPAKRLEGRPTGTKMHTRLDRLNVHGQLDESHNFFDRWCIIL</sequence>
<reference evidence="2" key="1">
    <citation type="submission" date="2014-09" db="EMBL/GenBank/DDBJ databases">
        <authorList>
            <person name="Sharma Rahul"/>
            <person name="Thines Marco"/>
        </authorList>
    </citation>
    <scope>NUCLEOTIDE SEQUENCE [LARGE SCALE GENOMIC DNA]</scope>
</reference>
<accession>A0A0P1AGF9</accession>
<organism evidence="1 2">
    <name type="scientific">Plasmopara halstedii</name>
    <name type="common">Downy mildew of sunflower</name>
    <dbReference type="NCBI Taxonomy" id="4781"/>
    <lineage>
        <taxon>Eukaryota</taxon>
        <taxon>Sar</taxon>
        <taxon>Stramenopiles</taxon>
        <taxon>Oomycota</taxon>
        <taxon>Peronosporomycetes</taxon>
        <taxon>Peronosporales</taxon>
        <taxon>Peronosporaceae</taxon>
        <taxon>Plasmopara</taxon>
    </lineage>
</organism>
<dbReference type="EMBL" id="CCYD01000468">
    <property type="protein sequence ID" value="CEG40205.1"/>
    <property type="molecule type" value="Genomic_DNA"/>
</dbReference>
<dbReference type="Proteomes" id="UP000054928">
    <property type="component" value="Unassembled WGS sequence"/>
</dbReference>
<protein>
    <submittedName>
        <fullName evidence="1">Uncharacterized protein</fullName>
    </submittedName>
</protein>
<name>A0A0P1AGF9_PLAHL</name>
<evidence type="ECO:0000313" key="2">
    <source>
        <dbReference type="Proteomes" id="UP000054928"/>
    </source>
</evidence>
<dbReference type="OrthoDB" id="76298at2759"/>
<evidence type="ECO:0000313" key="1">
    <source>
        <dbReference type="EMBL" id="CEG40205.1"/>
    </source>
</evidence>
<proteinExistence type="predicted"/>
<dbReference type="GeneID" id="36405472"/>